<evidence type="ECO:0000259" key="5">
    <source>
        <dbReference type="Pfam" id="PF00171"/>
    </source>
</evidence>
<dbReference type="AlphaFoldDB" id="A0A1G7AQZ5"/>
<dbReference type="Gene3D" id="3.40.309.10">
    <property type="entry name" value="Aldehyde Dehydrogenase, Chain A, domain 2"/>
    <property type="match status" value="1"/>
</dbReference>
<organism evidence="7 8">
    <name type="scientific">Actinobaculum suis</name>
    <dbReference type="NCBI Taxonomy" id="1657"/>
    <lineage>
        <taxon>Bacteria</taxon>
        <taxon>Bacillati</taxon>
        <taxon>Actinomycetota</taxon>
        <taxon>Actinomycetes</taxon>
        <taxon>Actinomycetales</taxon>
        <taxon>Actinomycetaceae</taxon>
        <taxon>Actinobaculum</taxon>
    </lineage>
</organism>
<evidence type="ECO:0000256" key="1">
    <source>
        <dbReference type="ARBA" id="ARBA00009986"/>
    </source>
</evidence>
<evidence type="ECO:0000313" key="7">
    <source>
        <dbReference type="EMBL" id="SDE17152.1"/>
    </source>
</evidence>
<dbReference type="EMBL" id="FNAU01000003">
    <property type="protein sequence ID" value="SDE17152.1"/>
    <property type="molecule type" value="Genomic_DNA"/>
</dbReference>
<reference evidence="8" key="2">
    <citation type="submission" date="2016-10" db="EMBL/GenBank/DDBJ databases">
        <authorList>
            <person name="Varghese N."/>
        </authorList>
    </citation>
    <scope>NUCLEOTIDE SEQUENCE [LARGE SCALE GENOMIC DNA]</scope>
    <source>
        <strain evidence="8">DSM 20639</strain>
    </source>
</reference>
<dbReference type="InterPro" id="IPR029510">
    <property type="entry name" value="Ald_DH_CS_GLU"/>
</dbReference>
<name>A0A1G7AQZ5_9ACTO</name>
<evidence type="ECO:0000313" key="8">
    <source>
        <dbReference type="Proteomes" id="UP000182744"/>
    </source>
</evidence>
<dbReference type="SUPFAM" id="SSF53720">
    <property type="entry name" value="ALDH-like"/>
    <property type="match status" value="1"/>
</dbReference>
<dbReference type="PANTHER" id="PTHR43217:SF2">
    <property type="entry name" value="SUCCINATE-SEMIALDEHYDE DEHYDROGENASE [NADP(+)]"/>
    <property type="match status" value="1"/>
</dbReference>
<dbReference type="InterPro" id="IPR015590">
    <property type="entry name" value="Aldehyde_DH_dom"/>
</dbReference>
<dbReference type="InterPro" id="IPR047110">
    <property type="entry name" value="GABD/Sad-like"/>
</dbReference>
<dbReference type="Pfam" id="PF00171">
    <property type="entry name" value="Aldedh"/>
    <property type="match status" value="1"/>
</dbReference>
<feature type="active site" evidence="3">
    <location>
        <position position="230"/>
    </location>
</feature>
<evidence type="ECO:0000256" key="2">
    <source>
        <dbReference type="ARBA" id="ARBA00023002"/>
    </source>
</evidence>
<protein>
    <submittedName>
        <fullName evidence="6">Aldehyde dehydrogenase family protein</fullName>
    </submittedName>
    <submittedName>
        <fullName evidence="7">Succinate-semialdehyde dehydrogenase / glutarate-semialdehyde dehydrogenase</fullName>
    </submittedName>
</protein>
<keyword evidence="8" id="KW-1185">Reference proteome</keyword>
<keyword evidence="2 4" id="KW-0560">Oxidoreductase</keyword>
<feature type="domain" description="Aldehyde dehydrogenase" evidence="5">
    <location>
        <begin position="3"/>
        <end position="449"/>
    </location>
</feature>
<sequence length="461" mass="50383">MSRYAVNNPNTGITEEEFPTLRKEEIPQVIDTAWQAYEEWRRTPIAERRRLMLRFGELCEENATELARIAGQEMGKPLADGKTEVANVAAHARWFGENAKSLLAPTQLAVSDGVQTYVRHDPLGVLLGIMPWNFPYSQIARFALPQIMVGNTILMKQAGICPRSSARFAELLREAGFPAGVYQNIYLDTADTETVLADFRVKGVSLTGSEAAGSAVASLAGKHLKRSLMELGGNDPMVVLDAADVAAVAEKAVRLRTFNAGQVCTSNKRIIVLANIYDEFLAAAKEAIAKIRVGAFDEDIDMGPLSSIGARDEVVQRVAQAVAEGATLHYGGVALDRPGAYMLPALLTDVPEEQDISCNELFGPVVVIYRARDEEDALRLANATKYGLQSSVWSEDIDRAERFAAQINAGMTIINNHRESGPEWPFGGINNSGYGREEAVWGLHAFTNEHAIRVHKTAQVN</sequence>
<reference evidence="7" key="1">
    <citation type="submission" date="2016-10" db="EMBL/GenBank/DDBJ databases">
        <authorList>
            <person name="de Groot N.N."/>
        </authorList>
    </citation>
    <scope>NUCLEOTIDE SEQUENCE [LARGE SCALE GENOMIC DNA]</scope>
    <source>
        <strain evidence="7">DSM 20639</strain>
    </source>
</reference>
<comment type="similarity">
    <text evidence="1 4">Belongs to the aldehyde dehydrogenase family.</text>
</comment>
<dbReference type="Gene3D" id="3.40.605.10">
    <property type="entry name" value="Aldehyde Dehydrogenase, Chain A, domain 1"/>
    <property type="match status" value="1"/>
</dbReference>
<dbReference type="PROSITE" id="PS00687">
    <property type="entry name" value="ALDEHYDE_DEHYDR_GLU"/>
    <property type="match status" value="1"/>
</dbReference>
<reference evidence="6" key="3">
    <citation type="submission" date="2023-10" db="EMBL/GenBank/DDBJ databases">
        <title>Whole Genome based description of the genera Actinobaculum and Actinotignum reveals a complex phylogenetic relationship within the species included in the genus Actinotignum.</title>
        <authorList>
            <person name="Jensen C.S."/>
            <person name="Dargis R."/>
            <person name="Kemp M."/>
            <person name="Christensen J.J."/>
        </authorList>
    </citation>
    <scope>NUCLEOTIDE SEQUENCE</scope>
    <source>
        <strain evidence="6">Actinobaculum_suis_CCUG19206T</strain>
    </source>
</reference>
<dbReference type="InterPro" id="IPR016162">
    <property type="entry name" value="Ald_DH_N"/>
</dbReference>
<dbReference type="InterPro" id="IPR016161">
    <property type="entry name" value="Ald_DH/histidinol_DH"/>
</dbReference>
<dbReference type="FunFam" id="3.40.309.10:FF:000009">
    <property type="entry name" value="Aldehyde dehydrogenase A"/>
    <property type="match status" value="1"/>
</dbReference>
<dbReference type="GO" id="GO:0004777">
    <property type="term" value="F:succinate-semialdehyde dehydrogenase (NAD+) activity"/>
    <property type="evidence" value="ECO:0007669"/>
    <property type="project" value="TreeGrafter"/>
</dbReference>
<evidence type="ECO:0000313" key="6">
    <source>
        <dbReference type="EMBL" id="MDY5153405.1"/>
    </source>
</evidence>
<gene>
    <name evidence="6" type="ORF">R6G71_05000</name>
    <name evidence="7" type="ORF">SAMN05421878_10338</name>
</gene>
<dbReference type="EMBL" id="JAWNFU010000002">
    <property type="protein sequence ID" value="MDY5153405.1"/>
    <property type="molecule type" value="Genomic_DNA"/>
</dbReference>
<dbReference type="InterPro" id="IPR016163">
    <property type="entry name" value="Ald_DH_C"/>
</dbReference>
<dbReference type="Proteomes" id="UP000182744">
    <property type="component" value="Unassembled WGS sequence"/>
</dbReference>
<dbReference type="PANTHER" id="PTHR43217">
    <property type="entry name" value="SUCCINATE SEMIALDEHYDE DEHYDROGENASE [NAD(P)+] SAD"/>
    <property type="match status" value="1"/>
</dbReference>
<dbReference type="Proteomes" id="UP001273799">
    <property type="component" value="Unassembled WGS sequence"/>
</dbReference>
<proteinExistence type="inferred from homology"/>
<accession>A0A1G7AQZ5</accession>
<evidence type="ECO:0000256" key="4">
    <source>
        <dbReference type="RuleBase" id="RU003345"/>
    </source>
</evidence>
<dbReference type="RefSeq" id="WP_074661271.1">
    <property type="nucleotide sequence ID" value="NZ_FNAU01000003.1"/>
</dbReference>
<evidence type="ECO:0000256" key="3">
    <source>
        <dbReference type="PROSITE-ProRule" id="PRU10007"/>
    </source>
</evidence>